<organism evidence="3 4">
    <name type="scientific">Micavibrio aeruginosavorus</name>
    <dbReference type="NCBI Taxonomy" id="349221"/>
    <lineage>
        <taxon>Bacteria</taxon>
        <taxon>Pseudomonadati</taxon>
        <taxon>Bdellovibrionota</taxon>
        <taxon>Bdellovibrionia</taxon>
        <taxon>Bdellovibrionales</taxon>
        <taxon>Pseudobdellovibrionaceae</taxon>
        <taxon>Micavibrio</taxon>
    </lineage>
</organism>
<dbReference type="SUPFAM" id="SSF53756">
    <property type="entry name" value="UDP-Glycosyltransferase/glycogen phosphorylase"/>
    <property type="match status" value="1"/>
</dbReference>
<sequence>MTQKPMKILHVVRQYDPAIGGLESYVKSMAAHQKSMGHAPEILTLNQVFHGDGVALPDQSVIDGISVKRVGFWGRRRFFIPKISPLFFTKYDIVHVHNTDMFYDYAAWIGILTKTPCFATTHGGFFHTKDFSLIKDIYFNVITRISSLGYKTIFAISQNDMDTFKKLNKNIVLQPNAIEPLGTEISNGKDFLYIGRLAEHKHVERVIEVFSHLKTKHGVQGSLHIIGPAWDVTIEELQKKAADLGITDAVSFHGAADRNTMKQIAMRCGYFLSASTFEGFGMSMLEAMTVGIIPFVEGNESFSELIAQSGVGLCLNCADAEKAASEIAARLPAVDDAQRIKARDFAAGFSWDELARGTLSAYEKATA</sequence>
<dbReference type="InterPro" id="IPR001296">
    <property type="entry name" value="Glyco_trans_1"/>
</dbReference>
<dbReference type="PANTHER" id="PTHR45947:SF3">
    <property type="entry name" value="SULFOQUINOVOSYL TRANSFERASE SQD2"/>
    <property type="match status" value="1"/>
</dbReference>
<dbReference type="InterPro" id="IPR050194">
    <property type="entry name" value="Glycosyltransferase_grp1"/>
</dbReference>
<dbReference type="InterPro" id="IPR028098">
    <property type="entry name" value="Glyco_trans_4-like_N"/>
</dbReference>
<feature type="domain" description="Glycosyltransferase subfamily 4-like N-terminal" evidence="2">
    <location>
        <begin position="19"/>
        <end position="179"/>
    </location>
</feature>
<feature type="domain" description="Glycosyl transferase family 1" evidence="1">
    <location>
        <begin position="187"/>
        <end position="329"/>
    </location>
</feature>
<dbReference type="EMBL" id="QFQB01000043">
    <property type="protein sequence ID" value="PZQ45628.1"/>
    <property type="molecule type" value="Genomic_DNA"/>
</dbReference>
<protein>
    <recommendedName>
        <fullName evidence="5">Glycosyl transferase family 1</fullName>
    </recommendedName>
</protein>
<dbReference type="Proteomes" id="UP000249417">
    <property type="component" value="Unassembled WGS sequence"/>
</dbReference>
<evidence type="ECO:0008006" key="5">
    <source>
        <dbReference type="Google" id="ProtNLM"/>
    </source>
</evidence>
<dbReference type="Gene3D" id="3.40.50.2000">
    <property type="entry name" value="Glycogen Phosphorylase B"/>
    <property type="match status" value="2"/>
</dbReference>
<evidence type="ECO:0000259" key="2">
    <source>
        <dbReference type="Pfam" id="PF13439"/>
    </source>
</evidence>
<comment type="caution">
    <text evidence="3">The sequence shown here is derived from an EMBL/GenBank/DDBJ whole genome shotgun (WGS) entry which is preliminary data.</text>
</comment>
<dbReference type="GO" id="GO:0016757">
    <property type="term" value="F:glycosyltransferase activity"/>
    <property type="evidence" value="ECO:0007669"/>
    <property type="project" value="InterPro"/>
</dbReference>
<dbReference type="CDD" id="cd03801">
    <property type="entry name" value="GT4_PimA-like"/>
    <property type="match status" value="1"/>
</dbReference>
<proteinExistence type="predicted"/>
<dbReference type="PANTHER" id="PTHR45947">
    <property type="entry name" value="SULFOQUINOVOSYL TRANSFERASE SQD2"/>
    <property type="match status" value="1"/>
</dbReference>
<dbReference type="Pfam" id="PF13439">
    <property type="entry name" value="Glyco_transf_4"/>
    <property type="match status" value="1"/>
</dbReference>
<dbReference type="Pfam" id="PF00534">
    <property type="entry name" value="Glycos_transf_1"/>
    <property type="match status" value="1"/>
</dbReference>
<name>A0A2W5MZ34_9BACT</name>
<accession>A0A2W5MZ34</accession>
<gene>
    <name evidence="3" type="ORF">DI551_06885</name>
</gene>
<reference evidence="3 4" key="1">
    <citation type="submission" date="2017-08" db="EMBL/GenBank/DDBJ databases">
        <title>Infants hospitalized years apart are colonized by the same room-sourced microbial strains.</title>
        <authorList>
            <person name="Brooks B."/>
            <person name="Olm M.R."/>
            <person name="Firek B.A."/>
            <person name="Baker R."/>
            <person name="Thomas B.C."/>
            <person name="Morowitz M.J."/>
            <person name="Banfield J.F."/>
        </authorList>
    </citation>
    <scope>NUCLEOTIDE SEQUENCE [LARGE SCALE GENOMIC DNA]</scope>
    <source>
        <strain evidence="3">S2_005_002_R2_29</strain>
    </source>
</reference>
<evidence type="ECO:0000259" key="1">
    <source>
        <dbReference type="Pfam" id="PF00534"/>
    </source>
</evidence>
<evidence type="ECO:0000313" key="4">
    <source>
        <dbReference type="Proteomes" id="UP000249417"/>
    </source>
</evidence>
<dbReference type="AlphaFoldDB" id="A0A2W5MZ34"/>
<evidence type="ECO:0000313" key="3">
    <source>
        <dbReference type="EMBL" id="PZQ45628.1"/>
    </source>
</evidence>